<dbReference type="SUPFAM" id="SSF51011">
    <property type="entry name" value="Glycosyl hydrolase domain"/>
    <property type="match status" value="1"/>
</dbReference>
<proteinExistence type="predicted"/>
<name>A0A840P012_9ACTN</name>
<evidence type="ECO:0008006" key="6">
    <source>
        <dbReference type="Google" id="ProtNLM"/>
    </source>
</evidence>
<comment type="caution">
    <text evidence="4">The sequence shown here is derived from an EMBL/GenBank/DDBJ whole genome shotgun (WGS) entry which is preliminary data.</text>
</comment>
<keyword evidence="5" id="KW-1185">Reference proteome</keyword>
<dbReference type="PANTHER" id="PTHR10357">
    <property type="entry name" value="ALPHA-AMYLASE FAMILY MEMBER"/>
    <property type="match status" value="1"/>
</dbReference>
<gene>
    <name evidence="4" type="ORF">HNP84_000285</name>
</gene>
<evidence type="ECO:0000256" key="3">
    <source>
        <dbReference type="ARBA" id="ARBA00022729"/>
    </source>
</evidence>
<dbReference type="GO" id="GO:0046872">
    <property type="term" value="F:metal ion binding"/>
    <property type="evidence" value="ECO:0007669"/>
    <property type="project" value="UniProtKB-KW"/>
</dbReference>
<dbReference type="RefSeq" id="WP_221335729.1">
    <property type="nucleotide sequence ID" value="NZ_BAABIX010000006.1"/>
</dbReference>
<comment type="cofactor">
    <cofactor evidence="1">
        <name>Ca(2+)</name>
        <dbReference type="ChEBI" id="CHEBI:29108"/>
    </cofactor>
</comment>
<dbReference type="Gene3D" id="2.60.40.1180">
    <property type="entry name" value="Golgi alpha-mannosidase II"/>
    <property type="match status" value="1"/>
</dbReference>
<keyword evidence="2" id="KW-0479">Metal-binding</keyword>
<dbReference type="PANTHER" id="PTHR10357:SF215">
    <property type="entry name" value="ALPHA-AMYLASE 1"/>
    <property type="match status" value="1"/>
</dbReference>
<reference evidence="4 5" key="1">
    <citation type="submission" date="2020-08" db="EMBL/GenBank/DDBJ databases">
        <title>Genomic Encyclopedia of Type Strains, Phase IV (KMG-IV): sequencing the most valuable type-strain genomes for metagenomic binning, comparative biology and taxonomic classification.</title>
        <authorList>
            <person name="Goeker M."/>
        </authorList>
    </citation>
    <scope>NUCLEOTIDE SEQUENCE [LARGE SCALE GENOMIC DNA]</scope>
    <source>
        <strain evidence="4 5">DSM 45615</strain>
    </source>
</reference>
<dbReference type="Proteomes" id="UP000578449">
    <property type="component" value="Unassembled WGS sequence"/>
</dbReference>
<evidence type="ECO:0000256" key="2">
    <source>
        <dbReference type="ARBA" id="ARBA00022723"/>
    </source>
</evidence>
<evidence type="ECO:0000313" key="4">
    <source>
        <dbReference type="EMBL" id="MBB5130597.1"/>
    </source>
</evidence>
<protein>
    <recommendedName>
        <fullName evidence="6">CBM20 domain-containing protein</fullName>
    </recommendedName>
</protein>
<sequence>MRPGRPGRASDNFQRLRSALTFMLTARGIPVIYYGTEQADDGNFNPWEEPIANKDNRKDMTSFDENHTIYKHIKRLTELKKAYAPLRTGTQREMWKDTSVYAFSRISGTQETITAATNSWTAQTRTIPLRAESPIAVGTVLTNLMNTGDTVTVQAGGVTGKQITVTLGEHEAKVYAPGAPVSAYTPPARTITKIRVHYNTGADHNITIRGDGSPFRWDRGRAARNVAPDVWEYEFERIPAGQTFQFKPLIDDTHHSTGGNYTGVGGQTIDIYPAFPTLTTIRVHKDVGYGNKVTIRGSAAPLSWTAGQDCANRASDLWVCTVAGIPSGTSFQYKPLINDTTWSQGGDYTTTGGSTVDITPTF</sequence>
<dbReference type="InterPro" id="IPR017853">
    <property type="entry name" value="GH"/>
</dbReference>
<evidence type="ECO:0000256" key="1">
    <source>
        <dbReference type="ARBA" id="ARBA00001913"/>
    </source>
</evidence>
<evidence type="ECO:0000313" key="5">
    <source>
        <dbReference type="Proteomes" id="UP000578449"/>
    </source>
</evidence>
<dbReference type="Gene3D" id="3.20.20.80">
    <property type="entry name" value="Glycosidases"/>
    <property type="match status" value="1"/>
</dbReference>
<dbReference type="EMBL" id="JACHGN010000001">
    <property type="protein sequence ID" value="MBB5130597.1"/>
    <property type="molecule type" value="Genomic_DNA"/>
</dbReference>
<dbReference type="InterPro" id="IPR013780">
    <property type="entry name" value="Glyco_hydro_b"/>
</dbReference>
<dbReference type="AlphaFoldDB" id="A0A840P012"/>
<keyword evidence="3" id="KW-0732">Signal</keyword>
<organism evidence="4 5">
    <name type="scientific">Thermocatellispora tengchongensis</name>
    <dbReference type="NCBI Taxonomy" id="1073253"/>
    <lineage>
        <taxon>Bacteria</taxon>
        <taxon>Bacillati</taxon>
        <taxon>Actinomycetota</taxon>
        <taxon>Actinomycetes</taxon>
        <taxon>Streptosporangiales</taxon>
        <taxon>Streptosporangiaceae</taxon>
        <taxon>Thermocatellispora</taxon>
    </lineage>
</organism>
<dbReference type="SUPFAM" id="SSF51445">
    <property type="entry name" value="(Trans)glycosidases"/>
    <property type="match status" value="1"/>
</dbReference>
<accession>A0A840P012</accession>